<evidence type="ECO:0000256" key="15">
    <source>
        <dbReference type="SAM" id="Phobius"/>
    </source>
</evidence>
<evidence type="ECO:0000256" key="9">
    <source>
        <dbReference type="ARBA" id="ARBA00022989"/>
    </source>
</evidence>
<dbReference type="Proteomes" id="UP001499910">
    <property type="component" value="Unassembled WGS sequence"/>
</dbReference>
<feature type="transmembrane region" description="Helical" evidence="15">
    <location>
        <begin position="28"/>
        <end position="51"/>
    </location>
</feature>
<sequence length="158" mass="18020">MKITLGHSRILQIGPPGVTGDGMEWIKVLHLLCVLGWMTGIFAVPRALIYWKREYAKLGEFGPTGDLTIRLYRFSLGLGVIAILSGLYLFWWWGFPTWAWAKLGLVTALAVHYGWTGRLVLRARRGEFDESDFYLRVFNEISVLAVIVVLFLVVFKPF</sequence>
<comment type="similarity">
    <text evidence="3 14">Belongs to the HemJ family.</text>
</comment>
<dbReference type="EMBL" id="BAABHW010000002">
    <property type="protein sequence ID" value="GAA5073380.1"/>
    <property type="molecule type" value="Genomic_DNA"/>
</dbReference>
<evidence type="ECO:0000256" key="10">
    <source>
        <dbReference type="ARBA" id="ARBA00023002"/>
    </source>
</evidence>
<keyword evidence="17" id="KW-1185">Reference proteome</keyword>
<accession>A0ABP9LC50</accession>
<keyword evidence="6 14" id="KW-0349">Heme</keyword>
<gene>
    <name evidence="16" type="ORF">GCM10023209_19220</name>
</gene>
<keyword evidence="9 15" id="KW-1133">Transmembrane helix</keyword>
<keyword evidence="7 15" id="KW-0812">Transmembrane</keyword>
<evidence type="ECO:0000256" key="5">
    <source>
        <dbReference type="ARBA" id="ARBA00022475"/>
    </source>
</evidence>
<evidence type="ECO:0000256" key="7">
    <source>
        <dbReference type="ARBA" id="ARBA00022692"/>
    </source>
</evidence>
<comment type="function">
    <text evidence="14">Catalyzes the oxidation of protoporphyrinogen IX to protoporphyrin IX.</text>
</comment>
<evidence type="ECO:0000256" key="8">
    <source>
        <dbReference type="ARBA" id="ARBA00022723"/>
    </source>
</evidence>
<evidence type="ECO:0000256" key="4">
    <source>
        <dbReference type="ARBA" id="ARBA00017504"/>
    </source>
</evidence>
<evidence type="ECO:0000256" key="13">
    <source>
        <dbReference type="ARBA" id="ARBA00048390"/>
    </source>
</evidence>
<keyword evidence="12 14" id="KW-0472">Membrane</keyword>
<keyword evidence="8 14" id="KW-0479">Metal-binding</keyword>
<keyword evidence="10" id="KW-0560">Oxidoreductase</keyword>
<evidence type="ECO:0000313" key="17">
    <source>
        <dbReference type="Proteomes" id="UP001499910"/>
    </source>
</evidence>
<reference evidence="17" key="1">
    <citation type="journal article" date="2019" name="Int. J. Syst. Evol. Microbiol.">
        <title>The Global Catalogue of Microorganisms (GCM) 10K type strain sequencing project: providing services to taxonomists for standard genome sequencing and annotation.</title>
        <authorList>
            <consortium name="The Broad Institute Genomics Platform"/>
            <consortium name="The Broad Institute Genome Sequencing Center for Infectious Disease"/>
            <person name="Wu L."/>
            <person name="Ma J."/>
        </authorList>
    </citation>
    <scope>NUCLEOTIDE SEQUENCE [LARGE SCALE GENOMIC DNA]</scope>
    <source>
        <strain evidence="17">JCM 18015</strain>
    </source>
</reference>
<dbReference type="PANTHER" id="PTHR40255:SF1">
    <property type="entry name" value="PROTOPORPHYRINOGEN IX OXIDASE"/>
    <property type="match status" value="1"/>
</dbReference>
<dbReference type="PANTHER" id="PTHR40255">
    <property type="entry name" value="UPF0093 MEMBRANE PROTEIN SLR1790"/>
    <property type="match status" value="1"/>
</dbReference>
<dbReference type="Pfam" id="PF03653">
    <property type="entry name" value="UPF0093"/>
    <property type="match status" value="1"/>
</dbReference>
<comment type="cofactor">
    <cofactor evidence="14">
        <name>heme b</name>
        <dbReference type="ChEBI" id="CHEBI:60344"/>
    </cofactor>
    <text evidence="14">Binds 1 heme b (iron(II)-protoporphyrin IX) group per subunit.</text>
</comment>
<keyword evidence="11 14" id="KW-0408">Iron</keyword>
<evidence type="ECO:0000256" key="3">
    <source>
        <dbReference type="ARBA" id="ARBA00006501"/>
    </source>
</evidence>
<comment type="caution">
    <text evidence="16">The sequence shown here is derived from an EMBL/GenBank/DDBJ whole genome shotgun (WGS) entry which is preliminary data.</text>
</comment>
<evidence type="ECO:0000313" key="16">
    <source>
        <dbReference type="EMBL" id="GAA5073380.1"/>
    </source>
</evidence>
<keyword evidence="5 14" id="KW-1003">Cell membrane</keyword>
<comment type="subcellular location">
    <subcellularLocation>
        <location evidence="1">Cell membrane</location>
        <topology evidence="1">Multi-pass membrane protein</topology>
    </subcellularLocation>
</comment>
<proteinExistence type="inferred from homology"/>
<feature type="transmembrane region" description="Helical" evidence="15">
    <location>
        <begin position="71"/>
        <end position="93"/>
    </location>
</feature>
<evidence type="ECO:0000256" key="6">
    <source>
        <dbReference type="ARBA" id="ARBA00022617"/>
    </source>
</evidence>
<evidence type="ECO:0000256" key="1">
    <source>
        <dbReference type="ARBA" id="ARBA00004651"/>
    </source>
</evidence>
<dbReference type="EC" id="1.3.99.-" evidence="14"/>
<protein>
    <recommendedName>
        <fullName evidence="4 14">Protoporphyrinogen IX oxidase</fullName>
        <ecNumber evidence="14">1.3.99.-</ecNumber>
    </recommendedName>
</protein>
<dbReference type="InterPro" id="IPR005265">
    <property type="entry name" value="HemJ-like"/>
</dbReference>
<evidence type="ECO:0000256" key="14">
    <source>
        <dbReference type="PIRNR" id="PIRNR004638"/>
    </source>
</evidence>
<evidence type="ECO:0000256" key="2">
    <source>
        <dbReference type="ARBA" id="ARBA00005073"/>
    </source>
</evidence>
<comment type="catalytic activity">
    <reaction evidence="13 14">
        <text>protoporphyrinogen IX + 3 A = protoporphyrin IX + 3 AH2</text>
        <dbReference type="Rhea" id="RHEA:62000"/>
        <dbReference type="ChEBI" id="CHEBI:13193"/>
        <dbReference type="ChEBI" id="CHEBI:17499"/>
        <dbReference type="ChEBI" id="CHEBI:57306"/>
        <dbReference type="ChEBI" id="CHEBI:57307"/>
    </reaction>
</comment>
<dbReference type="PIRSF" id="PIRSF004638">
    <property type="entry name" value="UCP004638"/>
    <property type="match status" value="1"/>
</dbReference>
<organism evidence="16 17">
    <name type="scientific">[Roseibacterium] beibuensis</name>
    <dbReference type="NCBI Taxonomy" id="1193142"/>
    <lineage>
        <taxon>Bacteria</taxon>
        <taxon>Pseudomonadati</taxon>
        <taxon>Pseudomonadota</taxon>
        <taxon>Alphaproteobacteria</taxon>
        <taxon>Rhodobacterales</taxon>
        <taxon>Roseobacteraceae</taxon>
        <taxon>Roseicyclus</taxon>
    </lineage>
</organism>
<feature type="transmembrane region" description="Helical" evidence="15">
    <location>
        <begin position="99"/>
        <end position="121"/>
    </location>
</feature>
<evidence type="ECO:0000256" key="11">
    <source>
        <dbReference type="ARBA" id="ARBA00023004"/>
    </source>
</evidence>
<name>A0ABP9LC50_9RHOB</name>
<feature type="transmembrane region" description="Helical" evidence="15">
    <location>
        <begin position="133"/>
        <end position="155"/>
    </location>
</feature>
<evidence type="ECO:0000256" key="12">
    <source>
        <dbReference type="ARBA" id="ARBA00023136"/>
    </source>
</evidence>
<comment type="pathway">
    <text evidence="2 14">Porphyrin-containing compound metabolism; protoporphyrin-IX biosynthesis; protoporphyrin-IX from protoporphyrinogen-IX: step 1/1.</text>
</comment>